<dbReference type="AlphaFoldDB" id="M2QUQ6"/>
<feature type="region of interest" description="Disordered" evidence="1">
    <location>
        <begin position="1"/>
        <end position="32"/>
    </location>
</feature>
<organism evidence="2 3">
    <name type="scientific">Ceriporiopsis subvermispora (strain B)</name>
    <name type="common">White-rot fungus</name>
    <name type="synonym">Gelatoporia subvermispora</name>
    <dbReference type="NCBI Taxonomy" id="914234"/>
    <lineage>
        <taxon>Eukaryota</taxon>
        <taxon>Fungi</taxon>
        <taxon>Dikarya</taxon>
        <taxon>Basidiomycota</taxon>
        <taxon>Agaricomycotina</taxon>
        <taxon>Agaricomycetes</taxon>
        <taxon>Polyporales</taxon>
        <taxon>Gelatoporiaceae</taxon>
        <taxon>Gelatoporia</taxon>
    </lineage>
</organism>
<keyword evidence="3" id="KW-1185">Reference proteome</keyword>
<gene>
    <name evidence="2" type="ORF">CERSUDRAFT_101738</name>
</gene>
<proteinExistence type="predicted"/>
<reference evidence="2 3" key="1">
    <citation type="journal article" date="2012" name="Proc. Natl. Acad. Sci. U.S.A.">
        <title>Comparative genomics of Ceriporiopsis subvermispora and Phanerochaete chrysosporium provide insight into selective ligninolysis.</title>
        <authorList>
            <person name="Fernandez-Fueyo E."/>
            <person name="Ruiz-Duenas F.J."/>
            <person name="Ferreira P."/>
            <person name="Floudas D."/>
            <person name="Hibbett D.S."/>
            <person name="Canessa P."/>
            <person name="Larrondo L.F."/>
            <person name="James T.Y."/>
            <person name="Seelenfreund D."/>
            <person name="Lobos S."/>
            <person name="Polanco R."/>
            <person name="Tello M."/>
            <person name="Honda Y."/>
            <person name="Watanabe T."/>
            <person name="Watanabe T."/>
            <person name="Ryu J.S."/>
            <person name="Kubicek C.P."/>
            <person name="Schmoll M."/>
            <person name="Gaskell J."/>
            <person name="Hammel K.E."/>
            <person name="St John F.J."/>
            <person name="Vanden Wymelenberg A."/>
            <person name="Sabat G."/>
            <person name="Splinter BonDurant S."/>
            <person name="Syed K."/>
            <person name="Yadav J.S."/>
            <person name="Doddapaneni H."/>
            <person name="Subramanian V."/>
            <person name="Lavin J.L."/>
            <person name="Oguiza J.A."/>
            <person name="Perez G."/>
            <person name="Pisabarro A.G."/>
            <person name="Ramirez L."/>
            <person name="Santoyo F."/>
            <person name="Master E."/>
            <person name="Coutinho P.M."/>
            <person name="Henrissat B."/>
            <person name="Lombard V."/>
            <person name="Magnuson J.K."/>
            <person name="Kuees U."/>
            <person name="Hori C."/>
            <person name="Igarashi K."/>
            <person name="Samejima M."/>
            <person name="Held B.W."/>
            <person name="Barry K.W."/>
            <person name="LaButti K.M."/>
            <person name="Lapidus A."/>
            <person name="Lindquist E.A."/>
            <person name="Lucas S.M."/>
            <person name="Riley R."/>
            <person name="Salamov A.A."/>
            <person name="Hoffmeister D."/>
            <person name="Schwenk D."/>
            <person name="Hadar Y."/>
            <person name="Yarden O."/>
            <person name="de Vries R.P."/>
            <person name="Wiebenga A."/>
            <person name="Stenlid J."/>
            <person name="Eastwood D."/>
            <person name="Grigoriev I.V."/>
            <person name="Berka R.M."/>
            <person name="Blanchette R.A."/>
            <person name="Kersten P."/>
            <person name="Martinez A.T."/>
            <person name="Vicuna R."/>
            <person name="Cullen D."/>
        </authorList>
    </citation>
    <scope>NUCLEOTIDE SEQUENCE [LARGE SCALE GENOMIC DNA]</scope>
    <source>
        <strain evidence="2 3">B</strain>
    </source>
</reference>
<dbReference type="EMBL" id="KB446511">
    <property type="protein sequence ID" value="EMD30246.1"/>
    <property type="molecule type" value="Genomic_DNA"/>
</dbReference>
<evidence type="ECO:0000313" key="3">
    <source>
        <dbReference type="Proteomes" id="UP000016930"/>
    </source>
</evidence>
<feature type="compositionally biased region" description="Polar residues" evidence="1">
    <location>
        <begin position="12"/>
        <end position="23"/>
    </location>
</feature>
<evidence type="ECO:0000313" key="2">
    <source>
        <dbReference type="EMBL" id="EMD30246.1"/>
    </source>
</evidence>
<accession>M2QUQ6</accession>
<name>M2QUQ6_CERS8</name>
<dbReference type="Proteomes" id="UP000016930">
    <property type="component" value="Unassembled WGS sequence"/>
</dbReference>
<dbReference type="HOGENOM" id="CLU_3014019_0_0_1"/>
<sequence length="56" mass="6440">MRTERVARYEQNPASRNLLQQDGNPAAERVMRSEQRLQRAGSALDKTLLPARTQLF</sequence>
<protein>
    <submittedName>
        <fullName evidence="2">Uncharacterized protein</fullName>
    </submittedName>
</protein>
<evidence type="ECO:0000256" key="1">
    <source>
        <dbReference type="SAM" id="MobiDB-lite"/>
    </source>
</evidence>